<dbReference type="GO" id="GO:0008168">
    <property type="term" value="F:methyltransferase activity"/>
    <property type="evidence" value="ECO:0007669"/>
    <property type="project" value="UniProtKB-ARBA"/>
</dbReference>
<feature type="domain" description="AMP-dependent synthetase/ligase" evidence="5">
    <location>
        <begin position="29"/>
        <end position="163"/>
    </location>
</feature>
<gene>
    <name evidence="8" type="ORF">VR44_16425</name>
</gene>
<dbReference type="InterPro" id="IPR025110">
    <property type="entry name" value="AMP-bd_C"/>
</dbReference>
<evidence type="ECO:0000256" key="3">
    <source>
        <dbReference type="ARBA" id="ARBA00022553"/>
    </source>
</evidence>
<comment type="pathway">
    <text evidence="1">Siderophore biosynthesis.</text>
</comment>
<dbReference type="GO" id="GO:0005737">
    <property type="term" value="C:cytoplasm"/>
    <property type="evidence" value="ECO:0007669"/>
    <property type="project" value="TreeGrafter"/>
</dbReference>
<keyword evidence="9" id="KW-1185">Reference proteome</keyword>
<evidence type="ECO:0000313" key="9">
    <source>
        <dbReference type="Proteomes" id="UP000033551"/>
    </source>
</evidence>
<dbReference type="Gene3D" id="3.40.50.12780">
    <property type="entry name" value="N-terminal domain of ligase-like"/>
    <property type="match status" value="2"/>
</dbReference>
<dbReference type="InterPro" id="IPR020845">
    <property type="entry name" value="AMP-binding_CS"/>
</dbReference>
<dbReference type="InterPro" id="IPR029063">
    <property type="entry name" value="SAM-dependent_MTases_sf"/>
</dbReference>
<dbReference type="PANTHER" id="PTHR45527">
    <property type="entry name" value="NONRIBOSOMAL PEPTIDE SYNTHETASE"/>
    <property type="match status" value="1"/>
</dbReference>
<evidence type="ECO:0000259" key="5">
    <source>
        <dbReference type="Pfam" id="PF00501"/>
    </source>
</evidence>
<organism evidence="8 9">
    <name type="scientific">Streptomyces katrae</name>
    <dbReference type="NCBI Taxonomy" id="68223"/>
    <lineage>
        <taxon>Bacteria</taxon>
        <taxon>Bacillati</taxon>
        <taxon>Actinomycetota</taxon>
        <taxon>Actinomycetes</taxon>
        <taxon>Kitasatosporales</taxon>
        <taxon>Streptomycetaceae</taxon>
        <taxon>Streptomyces</taxon>
    </lineage>
</organism>
<proteinExistence type="predicted"/>
<dbReference type="Pfam" id="PF13649">
    <property type="entry name" value="Methyltransf_25"/>
    <property type="match status" value="1"/>
</dbReference>
<feature type="domain" description="AMP-dependent synthetase/ligase" evidence="5">
    <location>
        <begin position="401"/>
        <end position="630"/>
    </location>
</feature>
<keyword evidence="3" id="KW-0597">Phosphoprotein</keyword>
<dbReference type="PATRIC" id="fig|68223.7.peg.7682"/>
<reference evidence="8 9" key="1">
    <citation type="submission" date="2015-02" db="EMBL/GenBank/DDBJ databases">
        <authorList>
            <person name="Ju K.-S."/>
            <person name="Doroghazi J.R."/>
            <person name="Metcalf W."/>
        </authorList>
    </citation>
    <scope>NUCLEOTIDE SEQUENCE [LARGE SCALE GENOMIC DNA]</scope>
    <source>
        <strain evidence="8 9">NRRL ISP-5550</strain>
    </source>
</reference>
<comment type="caution">
    <text evidence="8">The sequence shown here is derived from an EMBL/GenBank/DDBJ whole genome shotgun (WGS) entry which is preliminary data.</text>
</comment>
<dbReference type="PANTHER" id="PTHR45527:SF10">
    <property type="entry name" value="PYOCHELIN SYNTHASE PCHF"/>
    <property type="match status" value="1"/>
</dbReference>
<dbReference type="GO" id="GO:0031177">
    <property type="term" value="F:phosphopantetheine binding"/>
    <property type="evidence" value="ECO:0007669"/>
    <property type="project" value="TreeGrafter"/>
</dbReference>
<dbReference type="InterPro" id="IPR041698">
    <property type="entry name" value="Methyltransf_25"/>
</dbReference>
<dbReference type="NCBIfam" id="TIGR01733">
    <property type="entry name" value="AA-adenyl-dom"/>
    <property type="match status" value="1"/>
</dbReference>
<evidence type="ECO:0000256" key="4">
    <source>
        <dbReference type="ARBA" id="ARBA00022598"/>
    </source>
</evidence>
<keyword evidence="2" id="KW-0596">Phosphopantetheine</keyword>
<feature type="domain" description="Methyltransferase" evidence="7">
    <location>
        <begin position="222"/>
        <end position="318"/>
    </location>
</feature>
<dbReference type="InterPro" id="IPR000873">
    <property type="entry name" value="AMP-dep_synth/lig_dom"/>
</dbReference>
<dbReference type="FunFam" id="2.30.38.10:FF:000001">
    <property type="entry name" value="Non-ribosomal peptide synthetase PvdI"/>
    <property type="match status" value="1"/>
</dbReference>
<accession>A0A0F4JD98</accession>
<evidence type="ECO:0000256" key="1">
    <source>
        <dbReference type="ARBA" id="ARBA00004924"/>
    </source>
</evidence>
<evidence type="ECO:0000259" key="7">
    <source>
        <dbReference type="Pfam" id="PF13649"/>
    </source>
</evidence>
<evidence type="ECO:0008006" key="10">
    <source>
        <dbReference type="Google" id="ProtNLM"/>
    </source>
</evidence>
<feature type="domain" description="AMP-binding enzyme C-terminal" evidence="6">
    <location>
        <begin position="695"/>
        <end position="773"/>
    </location>
</feature>
<name>A0A0F4JD98_9ACTN</name>
<dbReference type="GO" id="GO:0043041">
    <property type="term" value="P:amino acid activation for nonribosomal peptide biosynthetic process"/>
    <property type="evidence" value="ECO:0007669"/>
    <property type="project" value="TreeGrafter"/>
</dbReference>
<dbReference type="InterPro" id="IPR010071">
    <property type="entry name" value="AA_adenyl_dom"/>
</dbReference>
<dbReference type="PROSITE" id="PS00455">
    <property type="entry name" value="AMP_BINDING"/>
    <property type="match status" value="1"/>
</dbReference>
<sequence length="793" mass="84414">MGARDLPPDAWNDTLRPFDRETTLPALLARTARRVPGRPALLDGTRTLTHAEVDRRAERLANHLRTLGIGRGSHVGLLSTRSAEAVISLLAVLKAGATYIPLDIRWPASRIRSLLVKLGVEALLTSRDQLPAVGAVRWDVPSLRHVVVHDLATEDTWADSFDEEAVGDLWNYVAELPDPLQAAGFNLGTTSGHFYTADEVTAYRDHVVRLAREALPTGGGAVLEIGCGSGLITQALAPHAARYTAVDPAASAVAAVQDRAAGAGVALTGATGFAHEATDALDHPVDLVLLASTVQFFPDMDYLVRVLADVLAKLAPGGSVVLADLVDPELGRHTGLSVPRSFFAALGRAVPGAEVRVLGRDGEEWPAELAGRYDVVITARARIPEDNGLRALRSWTGWHVDRRPAAPVPDGPAPQDVAYVIFTSGSTGEPKGVMVDHRAVVNLVDWINRVHEVSEADRLLFVTSFCFDLSVYDMFGVLAAGGSVRVVPDAALTEPDLLVDLLEQEPVTIWDSAPAAMAHVMPFLECRDPRGREDLRLVMLSGDWIPVTLPDEIRGEFPGARVLALGGATECTVWSNSFPVADVDPSWPSVPYGRPMQNARYYVLDAGMRPCPVGVPGDLYIAGTCVALGYAGAPGLTAARFLPDPFAPAGTPDGTEARMYRTGDRARWLPDGNLEFLGRLDDQVKIRGFRVELGEVQAALTRCPGVRAAVVLAPETGHGRELAAFYVPEPTADGGAGAAPAEVLAALAALLPPYMVPGRLQVVDSFPVGPTGKIARDRLLADAAAGNARTGVR</sequence>
<dbReference type="GO" id="GO:0044550">
    <property type="term" value="P:secondary metabolite biosynthetic process"/>
    <property type="evidence" value="ECO:0007669"/>
    <property type="project" value="TreeGrafter"/>
</dbReference>
<dbReference type="InterPro" id="IPR045851">
    <property type="entry name" value="AMP-bd_C_sf"/>
</dbReference>
<dbReference type="SUPFAM" id="SSF56801">
    <property type="entry name" value="Acetyl-CoA synthetase-like"/>
    <property type="match status" value="1"/>
</dbReference>
<dbReference type="AlphaFoldDB" id="A0A0F4JD98"/>
<dbReference type="InterPro" id="IPR042099">
    <property type="entry name" value="ANL_N_sf"/>
</dbReference>
<evidence type="ECO:0000256" key="2">
    <source>
        <dbReference type="ARBA" id="ARBA00022450"/>
    </source>
</evidence>
<dbReference type="CDD" id="cd02440">
    <property type="entry name" value="AdoMet_MTases"/>
    <property type="match status" value="1"/>
</dbReference>
<dbReference type="Pfam" id="PF13193">
    <property type="entry name" value="AMP-binding_C"/>
    <property type="match status" value="1"/>
</dbReference>
<protein>
    <recommendedName>
        <fullName evidence="10">Amino acid adenylation domain-containing protein</fullName>
    </recommendedName>
</protein>
<keyword evidence="4" id="KW-0436">Ligase</keyword>
<dbReference type="EMBL" id="JZWV01000433">
    <property type="protein sequence ID" value="KJY32180.1"/>
    <property type="molecule type" value="Genomic_DNA"/>
</dbReference>
<dbReference type="Proteomes" id="UP000033551">
    <property type="component" value="Unassembled WGS sequence"/>
</dbReference>
<dbReference type="STRING" id="68223.GCA_002028425_05699"/>
<evidence type="ECO:0000259" key="6">
    <source>
        <dbReference type="Pfam" id="PF13193"/>
    </source>
</evidence>
<dbReference type="Pfam" id="PF00501">
    <property type="entry name" value="AMP-binding"/>
    <property type="match status" value="2"/>
</dbReference>
<dbReference type="Gene3D" id="3.40.50.150">
    <property type="entry name" value="Vaccinia Virus protein VP39"/>
    <property type="match status" value="1"/>
</dbReference>
<evidence type="ECO:0000313" key="8">
    <source>
        <dbReference type="EMBL" id="KJY32180.1"/>
    </source>
</evidence>
<dbReference type="SUPFAM" id="SSF53335">
    <property type="entry name" value="S-adenosyl-L-methionine-dependent methyltransferases"/>
    <property type="match status" value="1"/>
</dbReference>
<dbReference type="Gene3D" id="3.30.300.30">
    <property type="match status" value="1"/>
</dbReference>